<keyword evidence="1" id="KW-1133">Transmembrane helix</keyword>
<proteinExistence type="predicted"/>
<evidence type="ECO:0000313" key="2">
    <source>
        <dbReference type="EMBL" id="RYP82486.1"/>
    </source>
</evidence>
<feature type="transmembrane region" description="Helical" evidence="1">
    <location>
        <begin position="34"/>
        <end position="55"/>
    </location>
</feature>
<name>A0A4Q4Z627_9ACTN</name>
<evidence type="ECO:0000313" key="3">
    <source>
        <dbReference type="Proteomes" id="UP000295198"/>
    </source>
</evidence>
<sequence length="162" mass="18459">MSRRWRRTVLWAVALTAGTWVVLALLDFEPDPVRLPLLVVLVLAVMHLVSAATGWDEQAVRLWEVDTAEPVRPAGEDTRLSFLVRVLTQHESAREPDGRLVECLAELADRRLEQRHGVRRDREPERAGALLGPDLSRVLEEPPGRRMSLAEVDRHVQRIEEL</sequence>
<keyword evidence="1" id="KW-0472">Membrane</keyword>
<gene>
    <name evidence="2" type="ORF">EKO23_21675</name>
</gene>
<dbReference type="RefSeq" id="WP_134720566.1">
    <property type="nucleotide sequence ID" value="NZ_SDKM01000046.1"/>
</dbReference>
<accession>A0A4Q4Z627</accession>
<dbReference type="EMBL" id="SDKM01000046">
    <property type="protein sequence ID" value="RYP82486.1"/>
    <property type="molecule type" value="Genomic_DNA"/>
</dbReference>
<organism evidence="2 3">
    <name type="scientific">Nocardioides guangzhouensis</name>
    <dbReference type="NCBI Taxonomy" id="2497878"/>
    <lineage>
        <taxon>Bacteria</taxon>
        <taxon>Bacillati</taxon>
        <taxon>Actinomycetota</taxon>
        <taxon>Actinomycetes</taxon>
        <taxon>Propionibacteriales</taxon>
        <taxon>Nocardioidaceae</taxon>
        <taxon>Nocardioides</taxon>
    </lineage>
</organism>
<keyword evidence="3" id="KW-1185">Reference proteome</keyword>
<protein>
    <submittedName>
        <fullName evidence="2">Uncharacterized protein</fullName>
    </submittedName>
</protein>
<dbReference type="Proteomes" id="UP000295198">
    <property type="component" value="Unassembled WGS sequence"/>
</dbReference>
<evidence type="ECO:0000256" key="1">
    <source>
        <dbReference type="SAM" id="Phobius"/>
    </source>
</evidence>
<reference evidence="2 3" key="1">
    <citation type="submission" date="2019-01" db="EMBL/GenBank/DDBJ databases">
        <title>Nocardioides guangzhouensis sp. nov., an actinobacterium isolated from soil.</title>
        <authorList>
            <person name="Fu Y."/>
            <person name="Cai Y."/>
            <person name="Lin Z."/>
            <person name="Chen P."/>
        </authorList>
    </citation>
    <scope>NUCLEOTIDE SEQUENCE [LARGE SCALE GENOMIC DNA]</scope>
    <source>
        <strain evidence="2 3">130</strain>
    </source>
</reference>
<keyword evidence="1" id="KW-0812">Transmembrane</keyword>
<comment type="caution">
    <text evidence="2">The sequence shown here is derived from an EMBL/GenBank/DDBJ whole genome shotgun (WGS) entry which is preliminary data.</text>
</comment>
<dbReference type="OrthoDB" id="3789592at2"/>
<dbReference type="AlphaFoldDB" id="A0A4Q4Z627"/>